<proteinExistence type="predicted"/>
<evidence type="ECO:0000313" key="1">
    <source>
        <dbReference type="Proteomes" id="UP000887565"/>
    </source>
</evidence>
<keyword evidence="1" id="KW-1185">Reference proteome</keyword>
<dbReference type="Proteomes" id="UP000887565">
    <property type="component" value="Unplaced"/>
</dbReference>
<sequence length="43" mass="5206">MNLLEYDLDEVVDEDWKEDQVDRPSIKIDAYTDYILYSVENSY</sequence>
<dbReference type="AlphaFoldDB" id="A0A915K7T8"/>
<dbReference type="WBParaSite" id="nRc.2.0.1.t34418-RA">
    <property type="protein sequence ID" value="nRc.2.0.1.t34418-RA"/>
    <property type="gene ID" value="nRc.2.0.1.g34418"/>
</dbReference>
<protein>
    <submittedName>
        <fullName evidence="2">Uncharacterized protein</fullName>
    </submittedName>
</protein>
<evidence type="ECO:0000313" key="2">
    <source>
        <dbReference type="WBParaSite" id="nRc.2.0.1.t34418-RA"/>
    </source>
</evidence>
<accession>A0A915K7T8</accession>
<organism evidence="1 2">
    <name type="scientific">Romanomermis culicivorax</name>
    <name type="common">Nematode worm</name>
    <dbReference type="NCBI Taxonomy" id="13658"/>
    <lineage>
        <taxon>Eukaryota</taxon>
        <taxon>Metazoa</taxon>
        <taxon>Ecdysozoa</taxon>
        <taxon>Nematoda</taxon>
        <taxon>Enoplea</taxon>
        <taxon>Dorylaimia</taxon>
        <taxon>Mermithida</taxon>
        <taxon>Mermithoidea</taxon>
        <taxon>Mermithidae</taxon>
        <taxon>Romanomermis</taxon>
    </lineage>
</organism>
<name>A0A915K7T8_ROMCU</name>
<reference evidence="2" key="1">
    <citation type="submission" date="2022-11" db="UniProtKB">
        <authorList>
            <consortium name="WormBaseParasite"/>
        </authorList>
    </citation>
    <scope>IDENTIFICATION</scope>
</reference>